<protein>
    <recommendedName>
        <fullName evidence="3">HTH araC/xylS-type domain-containing protein</fullName>
    </recommendedName>
</protein>
<evidence type="ECO:0000256" key="2">
    <source>
        <dbReference type="ARBA" id="ARBA00023163"/>
    </source>
</evidence>
<reference evidence="5" key="1">
    <citation type="submission" date="2016-03" db="EMBL/GenBank/DDBJ databases">
        <authorList>
            <person name="Heylen K."/>
            <person name="De Vos P."/>
            <person name="Vekeman B."/>
        </authorList>
    </citation>
    <scope>NUCLEOTIDE SEQUENCE [LARGE SCALE GENOMIC DNA]</scope>
    <source>
        <strain evidence="5">R-45383</strain>
    </source>
</reference>
<dbReference type="GO" id="GO:0043565">
    <property type="term" value="F:sequence-specific DNA binding"/>
    <property type="evidence" value="ECO:0007669"/>
    <property type="project" value="InterPro"/>
</dbReference>
<evidence type="ECO:0000259" key="3">
    <source>
        <dbReference type="PROSITE" id="PS01124"/>
    </source>
</evidence>
<dbReference type="AlphaFoldDB" id="A0A177NAE4"/>
<dbReference type="RefSeq" id="WP_064030975.1">
    <property type="nucleotide sequence ID" value="NZ_LUUK01000198.1"/>
</dbReference>
<evidence type="ECO:0000256" key="1">
    <source>
        <dbReference type="ARBA" id="ARBA00023015"/>
    </source>
</evidence>
<organism evidence="4 5">
    <name type="scientific">Methylomonas koyamae</name>
    <dbReference type="NCBI Taxonomy" id="702114"/>
    <lineage>
        <taxon>Bacteria</taxon>
        <taxon>Pseudomonadati</taxon>
        <taxon>Pseudomonadota</taxon>
        <taxon>Gammaproteobacteria</taxon>
        <taxon>Methylococcales</taxon>
        <taxon>Methylococcaceae</taxon>
        <taxon>Methylomonas</taxon>
    </lineage>
</organism>
<dbReference type="SMART" id="SM00342">
    <property type="entry name" value="HTH_ARAC"/>
    <property type="match status" value="1"/>
</dbReference>
<sequence>MNRNAHSSACWRIDSQDLPADFSAEDNCALSRLPDNLGLGVSSVYSLAPALNYIETRYRPSRDLAVWARTDAAEPRMVVTLALEGQSRYTPTQGESIVFREGYTSVTIFNASEGVREYAADQVVTQLRFAVNMPWLAQAFGADKLPTLFEPAARTRQVSFRPISSAGLTAAQALLRCPVSSPAKSMFRHGQALAILAAELDHLFGEAPDVGGGGHRDREIAHQARDILYAEFVDPPTVEELARRLATNPCKLKQLFHRYFETTPYGMLLEIRMREAHRLLEAGRQPIGLIAELVGYHHASNFSTAFTRYFGYPPKRIARRD</sequence>
<dbReference type="PANTHER" id="PTHR47893:SF1">
    <property type="entry name" value="REGULATORY PROTEIN PCHR"/>
    <property type="match status" value="1"/>
</dbReference>
<keyword evidence="2" id="KW-0804">Transcription</keyword>
<dbReference type="EMBL" id="LUUK01000198">
    <property type="protein sequence ID" value="OAI14564.1"/>
    <property type="molecule type" value="Genomic_DNA"/>
</dbReference>
<evidence type="ECO:0000313" key="5">
    <source>
        <dbReference type="Proteomes" id="UP000077628"/>
    </source>
</evidence>
<gene>
    <name evidence="4" type="ORF">A1355_12425</name>
</gene>
<dbReference type="Pfam" id="PF12833">
    <property type="entry name" value="HTH_18"/>
    <property type="match status" value="1"/>
</dbReference>
<comment type="caution">
    <text evidence="4">The sequence shown here is derived from an EMBL/GenBank/DDBJ whole genome shotgun (WGS) entry which is preliminary data.</text>
</comment>
<dbReference type="STRING" id="702114.A1355_12425"/>
<keyword evidence="5" id="KW-1185">Reference proteome</keyword>
<evidence type="ECO:0000313" key="4">
    <source>
        <dbReference type="EMBL" id="OAI14564.1"/>
    </source>
</evidence>
<dbReference type="GO" id="GO:0003700">
    <property type="term" value="F:DNA-binding transcription factor activity"/>
    <property type="evidence" value="ECO:0007669"/>
    <property type="project" value="InterPro"/>
</dbReference>
<proteinExistence type="predicted"/>
<accession>A0A177NAE4</accession>
<dbReference type="InterPro" id="IPR018060">
    <property type="entry name" value="HTH_AraC"/>
</dbReference>
<dbReference type="Gene3D" id="1.10.10.60">
    <property type="entry name" value="Homeodomain-like"/>
    <property type="match status" value="1"/>
</dbReference>
<dbReference type="Proteomes" id="UP000077628">
    <property type="component" value="Unassembled WGS sequence"/>
</dbReference>
<keyword evidence="1" id="KW-0805">Transcription regulation</keyword>
<dbReference type="InterPro" id="IPR053142">
    <property type="entry name" value="PchR_regulatory_protein"/>
</dbReference>
<dbReference type="SUPFAM" id="SSF46689">
    <property type="entry name" value="Homeodomain-like"/>
    <property type="match status" value="1"/>
</dbReference>
<name>A0A177NAE4_9GAMM</name>
<dbReference type="InterPro" id="IPR009057">
    <property type="entry name" value="Homeodomain-like_sf"/>
</dbReference>
<dbReference type="PANTHER" id="PTHR47893">
    <property type="entry name" value="REGULATORY PROTEIN PCHR"/>
    <property type="match status" value="1"/>
</dbReference>
<feature type="domain" description="HTH araC/xylS-type" evidence="3">
    <location>
        <begin position="222"/>
        <end position="320"/>
    </location>
</feature>
<dbReference type="PROSITE" id="PS01124">
    <property type="entry name" value="HTH_ARAC_FAMILY_2"/>
    <property type="match status" value="1"/>
</dbReference>